<feature type="transmembrane region" description="Helical" evidence="1">
    <location>
        <begin position="65"/>
        <end position="85"/>
    </location>
</feature>
<dbReference type="AlphaFoldDB" id="A0AAW7YY17"/>
<name>A0AAW7YY17_9ALTE</name>
<dbReference type="Proteomes" id="UP001170717">
    <property type="component" value="Unassembled WGS sequence"/>
</dbReference>
<organism evidence="2 3">
    <name type="scientific">Alteromonas stellipolaris</name>
    <dbReference type="NCBI Taxonomy" id="233316"/>
    <lineage>
        <taxon>Bacteria</taxon>
        <taxon>Pseudomonadati</taxon>
        <taxon>Pseudomonadota</taxon>
        <taxon>Gammaproteobacteria</taxon>
        <taxon>Alteromonadales</taxon>
        <taxon>Alteromonadaceae</taxon>
        <taxon>Alteromonas/Salinimonas group</taxon>
        <taxon>Alteromonas</taxon>
    </lineage>
</organism>
<keyword evidence="1" id="KW-1133">Transmembrane helix</keyword>
<gene>
    <name evidence="2" type="ORF">Q4527_00415</name>
</gene>
<dbReference type="RefSeq" id="WP_061997386.1">
    <property type="nucleotide sequence ID" value="NZ_CP015345.1"/>
</dbReference>
<keyword evidence="1" id="KW-0472">Membrane</keyword>
<comment type="caution">
    <text evidence="2">The sequence shown here is derived from an EMBL/GenBank/DDBJ whole genome shotgun (WGS) entry which is preliminary data.</text>
</comment>
<protein>
    <submittedName>
        <fullName evidence="2">Uncharacterized protein</fullName>
    </submittedName>
</protein>
<proteinExistence type="predicted"/>
<evidence type="ECO:0000256" key="1">
    <source>
        <dbReference type="SAM" id="Phobius"/>
    </source>
</evidence>
<keyword evidence="1" id="KW-0812">Transmembrane</keyword>
<reference evidence="2" key="1">
    <citation type="submission" date="2023-07" db="EMBL/GenBank/DDBJ databases">
        <title>Genome content predicts the carbon catabolic preferences of heterotrophic bacteria.</title>
        <authorList>
            <person name="Gralka M."/>
        </authorList>
    </citation>
    <scope>NUCLEOTIDE SEQUENCE</scope>
    <source>
        <strain evidence="2">F2M12</strain>
    </source>
</reference>
<sequence>MTAQTSVNQNELALQATDSYQNDACGNSTYGKKSNATSTYKNHKAHLNTNVWFKQGWQLFKQAPFSLFALMLSPLIIEGLLQLLAGPIALVLSKWIMVPVIGATWLCIHNLATKGKVWSLSAISNASWGKFLLISPLLLLPFLSQLMFSWLLLGSSGVDLLLFQQFIDISAHTLGLIFSSAVPLIMLLLFVAPLMLIAKRSFKQSMTTTFSIVSAQPTSFAILFALNTLVIYFAPHTFGLSVLLASPVIACIHYGAVKAHLSHI</sequence>
<evidence type="ECO:0000313" key="2">
    <source>
        <dbReference type="EMBL" id="MDO6575832.1"/>
    </source>
</evidence>
<evidence type="ECO:0000313" key="3">
    <source>
        <dbReference type="Proteomes" id="UP001170717"/>
    </source>
</evidence>
<feature type="transmembrane region" description="Helical" evidence="1">
    <location>
        <begin position="210"/>
        <end position="232"/>
    </location>
</feature>
<accession>A0AAW7YY17</accession>
<feature type="transmembrane region" description="Helical" evidence="1">
    <location>
        <begin position="131"/>
        <end position="153"/>
    </location>
</feature>
<feature type="transmembrane region" description="Helical" evidence="1">
    <location>
        <begin position="238"/>
        <end position="257"/>
    </location>
</feature>
<dbReference type="EMBL" id="JAUOQI010000001">
    <property type="protein sequence ID" value="MDO6575832.1"/>
    <property type="molecule type" value="Genomic_DNA"/>
</dbReference>
<feature type="transmembrane region" description="Helical" evidence="1">
    <location>
        <begin position="173"/>
        <end position="198"/>
    </location>
</feature>
<feature type="transmembrane region" description="Helical" evidence="1">
    <location>
        <begin position="91"/>
        <end position="111"/>
    </location>
</feature>